<dbReference type="EMBL" id="SSMQ01000003">
    <property type="protein sequence ID" value="TKD12355.1"/>
    <property type="molecule type" value="Genomic_DNA"/>
</dbReference>
<dbReference type="OrthoDB" id="9838052at2"/>
<feature type="signal peptide" evidence="2">
    <location>
        <begin position="1"/>
        <end position="19"/>
    </location>
</feature>
<comment type="caution">
    <text evidence="3">The sequence shown here is derived from an EMBL/GenBank/DDBJ whole genome shotgun (WGS) entry which is preliminary data.</text>
</comment>
<dbReference type="AlphaFoldDB" id="A0A4U1JI90"/>
<protein>
    <submittedName>
        <fullName evidence="3">Uncharacterized protein</fullName>
    </submittedName>
</protein>
<dbReference type="PROSITE" id="PS51257">
    <property type="entry name" value="PROKAR_LIPOPROTEIN"/>
    <property type="match status" value="1"/>
</dbReference>
<reference evidence="3 4" key="1">
    <citation type="submission" date="2019-04" db="EMBL/GenBank/DDBJ databases">
        <authorList>
            <person name="Li Y."/>
            <person name="Wang J."/>
        </authorList>
    </citation>
    <scope>NUCLEOTIDE SEQUENCE [LARGE SCALE GENOMIC DNA]</scope>
    <source>
        <strain evidence="3 4">DSM 14668</strain>
    </source>
</reference>
<keyword evidence="4" id="KW-1185">Reference proteome</keyword>
<evidence type="ECO:0000313" key="4">
    <source>
        <dbReference type="Proteomes" id="UP000309215"/>
    </source>
</evidence>
<dbReference type="RefSeq" id="WP_136927654.1">
    <property type="nucleotide sequence ID" value="NZ_SSMQ01000003.1"/>
</dbReference>
<gene>
    <name evidence="3" type="ORF">E8A74_04450</name>
</gene>
<name>A0A4U1JI90_9BACT</name>
<keyword evidence="2" id="KW-0732">Signal</keyword>
<evidence type="ECO:0000313" key="3">
    <source>
        <dbReference type="EMBL" id="TKD12355.1"/>
    </source>
</evidence>
<feature type="region of interest" description="Disordered" evidence="1">
    <location>
        <begin position="149"/>
        <end position="179"/>
    </location>
</feature>
<evidence type="ECO:0000256" key="2">
    <source>
        <dbReference type="SAM" id="SignalP"/>
    </source>
</evidence>
<feature type="chain" id="PRO_5020685705" evidence="2">
    <location>
        <begin position="20"/>
        <end position="179"/>
    </location>
</feature>
<evidence type="ECO:0000256" key="1">
    <source>
        <dbReference type="SAM" id="MobiDB-lite"/>
    </source>
</evidence>
<dbReference type="Proteomes" id="UP000309215">
    <property type="component" value="Unassembled WGS sequence"/>
</dbReference>
<feature type="compositionally biased region" description="Low complexity" evidence="1">
    <location>
        <begin position="33"/>
        <end position="47"/>
    </location>
</feature>
<feature type="region of interest" description="Disordered" evidence="1">
    <location>
        <begin position="21"/>
        <end position="61"/>
    </location>
</feature>
<proteinExistence type="predicted"/>
<organism evidence="3 4">
    <name type="scientific">Polyangium fumosum</name>
    <dbReference type="NCBI Taxonomy" id="889272"/>
    <lineage>
        <taxon>Bacteria</taxon>
        <taxon>Pseudomonadati</taxon>
        <taxon>Myxococcota</taxon>
        <taxon>Polyangia</taxon>
        <taxon>Polyangiales</taxon>
        <taxon>Polyangiaceae</taxon>
        <taxon>Polyangium</taxon>
    </lineage>
</organism>
<sequence length="179" mass="17822">MKYISIVGMVVLFAAAACGTDGARPPAEAASGEPRAAEPSTAAAEKAGPSEPTAKPSAPVNVSATLRPGAADLDVVFGADGAGITIEVWGVDGLKLTGGASPVSAPSVRSGQSLKVPVTYDAPTTESNLAVRVSGTFGGREQAKVQSFTINTGSQPKGAQAGESKVDGDGRPVKVMKSQ</sequence>
<accession>A0A4U1JI90</accession>